<proteinExistence type="predicted"/>
<organism evidence="1 2">
    <name type="scientific">Streptomyces millisiae</name>
    <dbReference type="NCBI Taxonomy" id="3075542"/>
    <lineage>
        <taxon>Bacteria</taxon>
        <taxon>Bacillati</taxon>
        <taxon>Actinomycetota</taxon>
        <taxon>Actinomycetes</taxon>
        <taxon>Kitasatosporales</taxon>
        <taxon>Streptomycetaceae</taxon>
        <taxon>Streptomyces</taxon>
    </lineage>
</organism>
<dbReference type="RefSeq" id="WP_311597974.1">
    <property type="nucleotide sequence ID" value="NZ_JAVREM010000010.1"/>
</dbReference>
<sequence>MNADALLDLIGRHVHRIRGELTEGQFDQLLAAVRALSESGGDGTAARRALLLVRRALLPLPDGDPVREAAVDQLRLSPAGPGSAPERAGTLLPRLLASLGHGEPGQEEADPGEVIAAVRRRLLAAPSRSAAELDPRVAVDPLAAGLIRLNDPERGPRYPDFQFDPDDGGPFAVVARINRLLLADQDPWGAADWWLAGNRWLADPPASLIGRVPDELLTAAARALVEGD</sequence>
<protein>
    <submittedName>
        <fullName evidence="1">Uncharacterized protein</fullName>
    </submittedName>
</protein>
<keyword evidence="2" id="KW-1185">Reference proteome</keyword>
<comment type="caution">
    <text evidence="1">The sequence shown here is derived from an EMBL/GenBank/DDBJ whole genome shotgun (WGS) entry which is preliminary data.</text>
</comment>
<reference evidence="2" key="1">
    <citation type="submission" date="2023-07" db="EMBL/GenBank/DDBJ databases">
        <title>30 novel species of actinomycetes from the DSMZ collection.</title>
        <authorList>
            <person name="Nouioui I."/>
        </authorList>
    </citation>
    <scope>NUCLEOTIDE SEQUENCE [LARGE SCALE GENOMIC DNA]</scope>
    <source>
        <strain evidence="2">DSM 44918</strain>
    </source>
</reference>
<accession>A0ABU2LMZ9</accession>
<evidence type="ECO:0000313" key="2">
    <source>
        <dbReference type="Proteomes" id="UP001183420"/>
    </source>
</evidence>
<dbReference type="Proteomes" id="UP001183420">
    <property type="component" value="Unassembled WGS sequence"/>
</dbReference>
<gene>
    <name evidence="1" type="ORF">RNC47_11520</name>
</gene>
<name>A0ABU2LMZ9_9ACTN</name>
<dbReference type="EMBL" id="JAVREM010000010">
    <property type="protein sequence ID" value="MDT0318966.1"/>
    <property type="molecule type" value="Genomic_DNA"/>
</dbReference>
<evidence type="ECO:0000313" key="1">
    <source>
        <dbReference type="EMBL" id="MDT0318966.1"/>
    </source>
</evidence>